<keyword evidence="2" id="KW-1185">Reference proteome</keyword>
<sequence length="209" mass="23421">MSGSAFIHAIQIRGATVSTKKRAARGRPGAITACDCCGRTETLGHVLQVRHRSWGSRIKRHDALMEKFLHSLEIRGGSIVRAPVIPVVGSSPQIPDGVVYFQSHCWVVDASVVADNADLDNAHLSKCAKYDTPAVRDWCQSNWPSHEGTRGSVRFGALIFNWRGVMSRRSAHMCELLKINKATMKLFAVCVVEYGWRIYRDFHRCTARW</sequence>
<proteinExistence type="predicted"/>
<name>A0AAD9UKN8_RIDPI</name>
<accession>A0AAD9UKN8</accession>
<organism evidence="1 2">
    <name type="scientific">Ridgeia piscesae</name>
    <name type="common">Tubeworm</name>
    <dbReference type="NCBI Taxonomy" id="27915"/>
    <lineage>
        <taxon>Eukaryota</taxon>
        <taxon>Metazoa</taxon>
        <taxon>Spiralia</taxon>
        <taxon>Lophotrochozoa</taxon>
        <taxon>Annelida</taxon>
        <taxon>Polychaeta</taxon>
        <taxon>Sedentaria</taxon>
        <taxon>Canalipalpata</taxon>
        <taxon>Sabellida</taxon>
        <taxon>Siboglinidae</taxon>
        <taxon>Ridgeia</taxon>
    </lineage>
</organism>
<comment type="caution">
    <text evidence="1">The sequence shown here is derived from an EMBL/GenBank/DDBJ whole genome shotgun (WGS) entry which is preliminary data.</text>
</comment>
<evidence type="ECO:0000313" key="1">
    <source>
        <dbReference type="EMBL" id="KAK2192790.1"/>
    </source>
</evidence>
<dbReference type="EMBL" id="JAODUO010000023">
    <property type="protein sequence ID" value="KAK2192790.1"/>
    <property type="molecule type" value="Genomic_DNA"/>
</dbReference>
<protein>
    <submittedName>
        <fullName evidence="1">Uncharacterized protein</fullName>
    </submittedName>
</protein>
<evidence type="ECO:0000313" key="2">
    <source>
        <dbReference type="Proteomes" id="UP001209878"/>
    </source>
</evidence>
<dbReference type="Proteomes" id="UP001209878">
    <property type="component" value="Unassembled WGS sequence"/>
</dbReference>
<dbReference type="AlphaFoldDB" id="A0AAD9UKN8"/>
<gene>
    <name evidence="1" type="ORF">NP493_23g07010</name>
</gene>
<reference evidence="1" key="1">
    <citation type="journal article" date="2023" name="Mol. Biol. Evol.">
        <title>Third-Generation Sequencing Reveals the Adaptive Role of the Epigenome in Three Deep-Sea Polychaetes.</title>
        <authorList>
            <person name="Perez M."/>
            <person name="Aroh O."/>
            <person name="Sun Y."/>
            <person name="Lan Y."/>
            <person name="Juniper S.K."/>
            <person name="Young C.R."/>
            <person name="Angers B."/>
            <person name="Qian P.Y."/>
        </authorList>
    </citation>
    <scope>NUCLEOTIDE SEQUENCE</scope>
    <source>
        <strain evidence="1">R07B-5</strain>
    </source>
</reference>